<keyword evidence="4 11" id="KW-0479">Metal-binding</keyword>
<evidence type="ECO:0000256" key="8">
    <source>
        <dbReference type="ARBA" id="ARBA00037701"/>
    </source>
</evidence>
<dbReference type="GO" id="GO:0007507">
    <property type="term" value="P:heart development"/>
    <property type="evidence" value="ECO:0007669"/>
    <property type="project" value="TreeGrafter"/>
</dbReference>
<evidence type="ECO:0000256" key="6">
    <source>
        <dbReference type="ARBA" id="ARBA00023038"/>
    </source>
</evidence>
<evidence type="ECO:0000259" key="14">
    <source>
        <dbReference type="PROSITE" id="PS50106"/>
    </source>
</evidence>
<evidence type="ECO:0000256" key="12">
    <source>
        <dbReference type="SAM" id="MobiDB-lite"/>
    </source>
</evidence>
<feature type="region of interest" description="Disordered" evidence="12">
    <location>
        <begin position="120"/>
        <end position="248"/>
    </location>
</feature>
<dbReference type="InterPro" id="IPR050604">
    <property type="entry name" value="PDZ-LIM_domain"/>
</dbReference>
<dbReference type="GO" id="GO:0061061">
    <property type="term" value="P:muscle structure development"/>
    <property type="evidence" value="ECO:0007669"/>
    <property type="project" value="TreeGrafter"/>
</dbReference>
<evidence type="ECO:0000313" key="16">
    <source>
        <dbReference type="Proteomes" id="UP000287033"/>
    </source>
</evidence>
<dbReference type="GO" id="GO:0030036">
    <property type="term" value="P:actin cytoskeleton organization"/>
    <property type="evidence" value="ECO:0007669"/>
    <property type="project" value="TreeGrafter"/>
</dbReference>
<dbReference type="InterPro" id="IPR031847">
    <property type="entry name" value="PDLI1-4/Zasp-like_mid"/>
</dbReference>
<evidence type="ECO:0000256" key="1">
    <source>
        <dbReference type="ARBA" id="ARBA00004245"/>
    </source>
</evidence>
<evidence type="ECO:0000313" key="15">
    <source>
        <dbReference type="EMBL" id="GCC38469.1"/>
    </source>
</evidence>
<sequence length="368" mass="40871">MSRTVKLCGPGPWGFRITGGRDFHKKIAVSKVTSGSKADLVDLRLGDLITNINGTETSDMLNMEAQNRIRMCEGDLILDIERPEAGSPGPLDGSPTNTFLAQRFESVLHTDKDENKNLVERRWSASNSPRSPNLTPVRSLSPAPDQKSISPNTNRRSVSPAWSSEEKEETAFRGNMVPKGIPAGIQVRRSTSPVSSSYSVPRVSHSTDSSPSEVRHQTEGSRSPSSAALSKRVPDRRSSNHIDKDSEVYKMIQENRAAKEPPRQSNRFRQLQEALDADQDGAVVLFPGRFSPSAPNTPVPKYRVCEKCGSSITTEVVKIRDGCYRHQQCYACTDCGLNLSMRGHFWFQDQMYCEKHAQKRFQEAEGSS</sequence>
<evidence type="ECO:0000256" key="4">
    <source>
        <dbReference type="ARBA" id="ARBA00022723"/>
    </source>
</evidence>
<dbReference type="SMART" id="SM00132">
    <property type="entry name" value="LIM"/>
    <property type="match status" value="1"/>
</dbReference>
<evidence type="ECO:0000256" key="7">
    <source>
        <dbReference type="ARBA" id="ARBA00023212"/>
    </source>
</evidence>
<dbReference type="SUPFAM" id="SSF57716">
    <property type="entry name" value="Glucocorticoid receptor-like (DNA-binding domain)"/>
    <property type="match status" value="1"/>
</dbReference>
<keyword evidence="5 11" id="KW-0862">Zinc</keyword>
<dbReference type="GO" id="GO:0046872">
    <property type="term" value="F:metal ion binding"/>
    <property type="evidence" value="ECO:0007669"/>
    <property type="project" value="UniProtKB-KW"/>
</dbReference>
<feature type="domain" description="PDZ" evidence="14">
    <location>
        <begin position="11"/>
        <end position="84"/>
    </location>
</feature>
<dbReference type="Pfam" id="PF15936">
    <property type="entry name" value="DUF4749"/>
    <property type="match status" value="1"/>
</dbReference>
<dbReference type="Pfam" id="PF00595">
    <property type="entry name" value="PDZ"/>
    <property type="match status" value="1"/>
</dbReference>
<keyword evidence="7" id="KW-0206">Cytoskeleton</keyword>
<dbReference type="Gene3D" id="2.10.110.10">
    <property type="entry name" value="Cysteine Rich Protein"/>
    <property type="match status" value="1"/>
</dbReference>
<keyword evidence="2" id="KW-0963">Cytoplasm</keyword>
<dbReference type="FunFam" id="2.30.42.10:FF:000055">
    <property type="entry name" value="PDZ and LIM domain protein 3"/>
    <property type="match status" value="1"/>
</dbReference>
<name>A0A401T752_CHIPU</name>
<dbReference type="GO" id="GO:0031941">
    <property type="term" value="C:filamentous actin"/>
    <property type="evidence" value="ECO:0007669"/>
    <property type="project" value="TreeGrafter"/>
</dbReference>
<dbReference type="AlphaFoldDB" id="A0A401T752"/>
<dbReference type="GO" id="GO:0030018">
    <property type="term" value="C:Z disc"/>
    <property type="evidence" value="ECO:0007669"/>
    <property type="project" value="TreeGrafter"/>
</dbReference>
<feature type="domain" description="LIM zinc-binding" evidence="13">
    <location>
        <begin position="303"/>
        <end position="363"/>
    </location>
</feature>
<evidence type="ECO:0000256" key="5">
    <source>
        <dbReference type="ARBA" id="ARBA00022833"/>
    </source>
</evidence>
<dbReference type="SUPFAM" id="SSF50156">
    <property type="entry name" value="PDZ domain-like"/>
    <property type="match status" value="1"/>
</dbReference>
<reference evidence="15 16" key="1">
    <citation type="journal article" date="2018" name="Nat. Ecol. Evol.">
        <title>Shark genomes provide insights into elasmobranch evolution and the origin of vertebrates.</title>
        <authorList>
            <person name="Hara Y"/>
            <person name="Yamaguchi K"/>
            <person name="Onimaru K"/>
            <person name="Kadota M"/>
            <person name="Koyanagi M"/>
            <person name="Keeley SD"/>
            <person name="Tatsumi K"/>
            <person name="Tanaka K"/>
            <person name="Motone F"/>
            <person name="Kageyama Y"/>
            <person name="Nozu R"/>
            <person name="Adachi N"/>
            <person name="Nishimura O"/>
            <person name="Nakagawa R"/>
            <person name="Tanegashima C"/>
            <person name="Kiyatake I"/>
            <person name="Matsumoto R"/>
            <person name="Murakumo K"/>
            <person name="Nishida K"/>
            <person name="Terakita A"/>
            <person name="Kuratani S"/>
            <person name="Sato K"/>
            <person name="Hyodo S Kuraku.S."/>
        </authorList>
    </citation>
    <scope>NUCLEOTIDE SEQUENCE [LARGE SCALE GENOMIC DNA]</scope>
</reference>
<dbReference type="InterPro" id="IPR001478">
    <property type="entry name" value="PDZ"/>
</dbReference>
<dbReference type="GO" id="GO:0005912">
    <property type="term" value="C:adherens junction"/>
    <property type="evidence" value="ECO:0007669"/>
    <property type="project" value="TreeGrafter"/>
</dbReference>
<comment type="subunit">
    <text evidence="10">Interacts with alpha-actinins ACTN1 and ACTN4, FLNA and MYH9. Interacts (via LIM zinc-binding domain) with MKRN2.</text>
</comment>
<dbReference type="STRING" id="137246.A0A401T752"/>
<dbReference type="PROSITE" id="PS50023">
    <property type="entry name" value="LIM_DOMAIN_2"/>
    <property type="match status" value="1"/>
</dbReference>
<dbReference type="PROSITE" id="PS00478">
    <property type="entry name" value="LIM_DOMAIN_1"/>
    <property type="match status" value="1"/>
</dbReference>
<protein>
    <recommendedName>
        <fullName evidence="9">PDZ and LIM domain protein 2</fullName>
    </recommendedName>
</protein>
<comment type="subcellular location">
    <subcellularLocation>
        <location evidence="1">Cytoplasm</location>
        <location evidence="1">Cytoskeleton</location>
    </subcellularLocation>
</comment>
<dbReference type="PROSITE" id="PS50106">
    <property type="entry name" value="PDZ"/>
    <property type="match status" value="1"/>
</dbReference>
<comment type="function">
    <text evidence="8">Probable adapter protein located at the actin cytoskeleton that promotes cell attachment. Necessary for the migratory capacity of epithelial cells. Overexpression enhances cell adhesion to collagen and fibronectin and suppresses anchorage independent growth. May contribute to tumor cell migratory capacity.</text>
</comment>
<evidence type="ECO:0000256" key="3">
    <source>
        <dbReference type="ARBA" id="ARBA00022553"/>
    </source>
</evidence>
<dbReference type="Pfam" id="PF00412">
    <property type="entry name" value="LIM"/>
    <property type="match status" value="1"/>
</dbReference>
<dbReference type="InterPro" id="IPR001781">
    <property type="entry name" value="Znf_LIM"/>
</dbReference>
<keyword evidence="3" id="KW-0597">Phosphoprotein</keyword>
<dbReference type="Gene3D" id="2.30.42.10">
    <property type="match status" value="1"/>
</dbReference>
<feature type="compositionally biased region" description="Low complexity" evidence="12">
    <location>
        <begin position="187"/>
        <end position="207"/>
    </location>
</feature>
<evidence type="ECO:0000256" key="11">
    <source>
        <dbReference type="PROSITE-ProRule" id="PRU00125"/>
    </source>
</evidence>
<gene>
    <name evidence="15" type="ORF">chiPu_0016983</name>
</gene>
<accession>A0A401T752</accession>
<evidence type="ECO:0000256" key="9">
    <source>
        <dbReference type="ARBA" id="ARBA00039370"/>
    </source>
</evidence>
<feature type="compositionally biased region" description="Polar residues" evidence="12">
    <location>
        <begin position="124"/>
        <end position="138"/>
    </location>
</feature>
<dbReference type="InterPro" id="IPR036034">
    <property type="entry name" value="PDZ_sf"/>
</dbReference>
<keyword evidence="16" id="KW-1185">Reference proteome</keyword>
<feature type="compositionally biased region" description="Basic and acidic residues" evidence="12">
    <location>
        <begin position="232"/>
        <end position="248"/>
    </location>
</feature>
<dbReference type="EMBL" id="BEZZ01001189">
    <property type="protein sequence ID" value="GCC38469.1"/>
    <property type="molecule type" value="Genomic_DNA"/>
</dbReference>
<dbReference type="CDD" id="cd06753">
    <property type="entry name" value="PDZ_PDLIM-like"/>
    <property type="match status" value="1"/>
</dbReference>
<organism evidence="15 16">
    <name type="scientific">Chiloscyllium punctatum</name>
    <name type="common">Brownbanded bambooshark</name>
    <name type="synonym">Hemiscyllium punctatum</name>
    <dbReference type="NCBI Taxonomy" id="137246"/>
    <lineage>
        <taxon>Eukaryota</taxon>
        <taxon>Metazoa</taxon>
        <taxon>Chordata</taxon>
        <taxon>Craniata</taxon>
        <taxon>Vertebrata</taxon>
        <taxon>Chondrichthyes</taxon>
        <taxon>Elasmobranchii</taxon>
        <taxon>Galeomorphii</taxon>
        <taxon>Galeoidea</taxon>
        <taxon>Orectolobiformes</taxon>
        <taxon>Hemiscylliidae</taxon>
        <taxon>Chiloscyllium</taxon>
    </lineage>
</organism>
<evidence type="ECO:0000256" key="2">
    <source>
        <dbReference type="ARBA" id="ARBA00022490"/>
    </source>
</evidence>
<dbReference type="Proteomes" id="UP000287033">
    <property type="component" value="Unassembled WGS sequence"/>
</dbReference>
<feature type="compositionally biased region" description="Polar residues" evidence="12">
    <location>
        <begin position="147"/>
        <end position="162"/>
    </location>
</feature>
<dbReference type="PANTHER" id="PTHR24214:SF1">
    <property type="entry name" value="PDZ AND LIM DOMAIN PROTEIN 2"/>
    <property type="match status" value="1"/>
</dbReference>
<evidence type="ECO:0000259" key="13">
    <source>
        <dbReference type="PROSITE" id="PS50023"/>
    </source>
</evidence>
<dbReference type="SMART" id="SM00228">
    <property type="entry name" value="PDZ"/>
    <property type="match status" value="1"/>
</dbReference>
<evidence type="ECO:0000256" key="10">
    <source>
        <dbReference type="ARBA" id="ARBA00046459"/>
    </source>
</evidence>
<dbReference type="GO" id="GO:0001725">
    <property type="term" value="C:stress fiber"/>
    <property type="evidence" value="ECO:0007669"/>
    <property type="project" value="TreeGrafter"/>
</dbReference>
<dbReference type="PANTHER" id="PTHR24214">
    <property type="entry name" value="PDZ AND LIM DOMAIN PROTEIN ZASP"/>
    <property type="match status" value="1"/>
</dbReference>
<dbReference type="OrthoDB" id="44841at2759"/>
<proteinExistence type="predicted"/>
<dbReference type="GO" id="GO:0051371">
    <property type="term" value="F:muscle alpha-actinin binding"/>
    <property type="evidence" value="ECO:0007669"/>
    <property type="project" value="TreeGrafter"/>
</dbReference>
<dbReference type="OMA" id="MRGHFWF"/>
<dbReference type="GO" id="GO:0003779">
    <property type="term" value="F:actin binding"/>
    <property type="evidence" value="ECO:0007669"/>
    <property type="project" value="TreeGrafter"/>
</dbReference>
<comment type="caution">
    <text evidence="15">The sequence shown here is derived from an EMBL/GenBank/DDBJ whole genome shotgun (WGS) entry which is preliminary data.</text>
</comment>
<keyword evidence="6 11" id="KW-0440">LIM domain</keyword>